<dbReference type="Gene3D" id="3.30.2350.20">
    <property type="entry name" value="TruD, catalytic domain"/>
    <property type="match status" value="2"/>
</dbReference>
<proteinExistence type="inferred from homology"/>
<evidence type="ECO:0000313" key="7">
    <source>
        <dbReference type="EMBL" id="KAJ8921000.1"/>
    </source>
</evidence>
<feature type="compositionally biased region" description="Basic and acidic residues" evidence="5">
    <location>
        <begin position="473"/>
        <end position="503"/>
    </location>
</feature>
<dbReference type="SUPFAM" id="SSF55120">
    <property type="entry name" value="Pseudouridine synthase"/>
    <property type="match status" value="1"/>
</dbReference>
<dbReference type="GO" id="GO:0005634">
    <property type="term" value="C:nucleus"/>
    <property type="evidence" value="ECO:0007669"/>
    <property type="project" value="TreeGrafter"/>
</dbReference>
<reference evidence="7 8" key="1">
    <citation type="journal article" date="2023" name="Insect Mol. Biol.">
        <title>Genome sequencing provides insights into the evolution of gene families encoding plant cell wall-degrading enzymes in longhorned beetles.</title>
        <authorList>
            <person name="Shin N.R."/>
            <person name="Okamura Y."/>
            <person name="Kirsch R."/>
            <person name="Pauchet Y."/>
        </authorList>
    </citation>
    <scope>NUCLEOTIDE SEQUENCE [LARGE SCALE GENOMIC DNA]</scope>
    <source>
        <strain evidence="7">EAD_L_NR</strain>
    </source>
</reference>
<evidence type="ECO:0000256" key="2">
    <source>
        <dbReference type="ARBA" id="ARBA00022694"/>
    </source>
</evidence>
<keyword evidence="8" id="KW-1185">Reference proteome</keyword>
<feature type="domain" description="TRUD" evidence="6">
    <location>
        <begin position="101"/>
        <end position="340"/>
    </location>
</feature>
<dbReference type="InterPro" id="IPR020103">
    <property type="entry name" value="PsdUridine_synth_cat_dom_sf"/>
</dbReference>
<dbReference type="GO" id="GO:0009982">
    <property type="term" value="F:pseudouridine synthase activity"/>
    <property type="evidence" value="ECO:0007669"/>
    <property type="project" value="InterPro"/>
</dbReference>
<dbReference type="GO" id="GO:0008033">
    <property type="term" value="P:tRNA processing"/>
    <property type="evidence" value="ECO:0007669"/>
    <property type="project" value="UniProtKB-KW"/>
</dbReference>
<dbReference type="NCBIfam" id="TIGR00094">
    <property type="entry name" value="tRNA_TruD_broad"/>
    <property type="match status" value="1"/>
</dbReference>
<evidence type="ECO:0000256" key="1">
    <source>
        <dbReference type="ARBA" id="ARBA00007953"/>
    </source>
</evidence>
<comment type="catalytic activity">
    <reaction evidence="4">
        <text>a uridine in tRNA = a pseudouridine in tRNA</text>
        <dbReference type="Rhea" id="RHEA:54572"/>
        <dbReference type="Rhea" id="RHEA-COMP:13339"/>
        <dbReference type="Rhea" id="RHEA-COMP:13934"/>
        <dbReference type="ChEBI" id="CHEBI:65314"/>
        <dbReference type="ChEBI" id="CHEBI:65315"/>
    </reaction>
</comment>
<dbReference type="PROSITE" id="PS50984">
    <property type="entry name" value="TRUD"/>
    <property type="match status" value="1"/>
</dbReference>
<evidence type="ECO:0000313" key="8">
    <source>
        <dbReference type="Proteomes" id="UP001159042"/>
    </source>
</evidence>
<gene>
    <name evidence="7" type="ORF">NQ315_015796</name>
</gene>
<comment type="similarity">
    <text evidence="1">Belongs to the pseudouridine synthase TruD family.</text>
</comment>
<comment type="caution">
    <text evidence="7">The sequence shown here is derived from an EMBL/GenBank/DDBJ whole genome shotgun (WGS) entry which is preliminary data.</text>
</comment>
<name>A0AAV8W3T4_9CUCU</name>
<feature type="region of interest" description="Disordered" evidence="5">
    <location>
        <begin position="473"/>
        <end position="513"/>
    </location>
</feature>
<protein>
    <recommendedName>
        <fullName evidence="6">TRUD domain-containing protein</fullName>
    </recommendedName>
</protein>
<dbReference type="Pfam" id="PF01142">
    <property type="entry name" value="TruD"/>
    <property type="match status" value="1"/>
</dbReference>
<accession>A0AAV8W3T4</accession>
<evidence type="ECO:0000256" key="4">
    <source>
        <dbReference type="ARBA" id="ARBA00036943"/>
    </source>
</evidence>
<evidence type="ECO:0000256" key="5">
    <source>
        <dbReference type="SAM" id="MobiDB-lite"/>
    </source>
</evidence>
<dbReference type="Proteomes" id="UP001159042">
    <property type="component" value="Unassembled WGS sequence"/>
</dbReference>
<dbReference type="PIRSF" id="PIRSF037016">
    <property type="entry name" value="Pseudouridin_synth_euk_prd"/>
    <property type="match status" value="1"/>
</dbReference>
<dbReference type="GO" id="GO:0001522">
    <property type="term" value="P:pseudouridine synthesis"/>
    <property type="evidence" value="ECO:0007669"/>
    <property type="project" value="InterPro"/>
</dbReference>
<keyword evidence="3" id="KW-0413">Isomerase</keyword>
<keyword evidence="2" id="KW-0819">tRNA processing</keyword>
<dbReference type="InterPro" id="IPR042214">
    <property type="entry name" value="TruD_catalytic"/>
</dbReference>
<dbReference type="InterPro" id="IPR011760">
    <property type="entry name" value="PsdUridine_synth_TruD_insert"/>
</dbReference>
<dbReference type="AlphaFoldDB" id="A0AAV8W3T4"/>
<organism evidence="7 8">
    <name type="scientific">Exocentrus adspersus</name>
    <dbReference type="NCBI Taxonomy" id="1586481"/>
    <lineage>
        <taxon>Eukaryota</taxon>
        <taxon>Metazoa</taxon>
        <taxon>Ecdysozoa</taxon>
        <taxon>Arthropoda</taxon>
        <taxon>Hexapoda</taxon>
        <taxon>Insecta</taxon>
        <taxon>Pterygota</taxon>
        <taxon>Neoptera</taxon>
        <taxon>Endopterygota</taxon>
        <taxon>Coleoptera</taxon>
        <taxon>Polyphaga</taxon>
        <taxon>Cucujiformia</taxon>
        <taxon>Chrysomeloidea</taxon>
        <taxon>Cerambycidae</taxon>
        <taxon>Lamiinae</taxon>
        <taxon>Acanthocinini</taxon>
        <taxon>Exocentrus</taxon>
    </lineage>
</organism>
<sequence>MEACLKISDCLRISPSKFTYAGVKDKRSKSTQWFSVHKVEPWKLVMKTKSIQKVKVGNFTFKTEPLKLGQLSGNKFRIALRNVLGEDSLINQAMKQLKDNGFINYYGLQRFGNDKEVPTYEIGINLLLGKWKEAVQLILKPKTSDDPDSEVAKAKKIYFETEDVDKACEALDNGNSKCVEVRLLRGLKKENRNDFVNALENIPRNMRLLYIHSLQSFVWNSMVSKRLQVFGGKPVEGDFVLVDTKVEQTDEIRLDVEEDKEDEDCFMNKQEIKALTSEELPNYTIYDIVLPLPGYDVNYPEPMKQYYVEALEEHGLTLEMTKQKVKTYTLSGNYRKMLAKVNDLSWKIMRYDDPNENLIRSDFEELKGHPEPKGVKDGQYKALVMEFCLPPSSYATMVLREILKSDTSSSAQARQNDYHETQPSKKIIIESEQEQNEDKSEECCDGVQTNSLLSDAKKYEAFKNSIFNSVEVPKEKVEERVDKRKNEESDESSKRQRVEDAEQTRIVMDTPVL</sequence>
<evidence type="ECO:0000256" key="3">
    <source>
        <dbReference type="ARBA" id="ARBA00023235"/>
    </source>
</evidence>
<dbReference type="EMBL" id="JANEYG010000012">
    <property type="protein sequence ID" value="KAJ8921000.1"/>
    <property type="molecule type" value="Genomic_DNA"/>
</dbReference>
<dbReference type="GO" id="GO:0003723">
    <property type="term" value="F:RNA binding"/>
    <property type="evidence" value="ECO:0007669"/>
    <property type="project" value="InterPro"/>
</dbReference>
<dbReference type="CDD" id="cd02576">
    <property type="entry name" value="PseudoU_synth_ScPUS7"/>
    <property type="match status" value="1"/>
</dbReference>
<evidence type="ECO:0000259" key="6">
    <source>
        <dbReference type="PROSITE" id="PS50984"/>
    </source>
</evidence>
<dbReference type="InterPro" id="IPR001656">
    <property type="entry name" value="PsdUridine_synth_TruD"/>
</dbReference>
<dbReference type="PANTHER" id="PTHR13326">
    <property type="entry name" value="TRNA PSEUDOURIDINE SYNTHASE D"/>
    <property type="match status" value="1"/>
</dbReference>
<dbReference type="PANTHER" id="PTHR13326:SF31">
    <property type="entry name" value="PSEUDOURIDYLATE SYNTHASE 7 HOMOLOG"/>
    <property type="match status" value="1"/>
</dbReference>